<dbReference type="AlphaFoldDB" id="E6QAZ2"/>
<gene>
    <name evidence="1" type="ORF">CARN5_2180</name>
</gene>
<organism evidence="1">
    <name type="scientific">mine drainage metagenome</name>
    <dbReference type="NCBI Taxonomy" id="410659"/>
    <lineage>
        <taxon>unclassified sequences</taxon>
        <taxon>metagenomes</taxon>
        <taxon>ecological metagenomes</taxon>
    </lineage>
</organism>
<sequence length="132" mass="15060">MLSISPFNAMEEAGTAVLTLTEGLEKGEFLASRLTRAETRRQFRLMSKSALLLSPEIHALLAEIDWEGWRILDQRLAISDKAEDTMLWLAIRALVPDTLMWLRVYRKNQPEWFSGEAEIHHPAMSPDTGVRP</sequence>
<reference evidence="1" key="1">
    <citation type="submission" date="2009-10" db="EMBL/GenBank/DDBJ databases">
        <title>Diversity of trophic interactions inside an arsenic-rich microbial ecosystem.</title>
        <authorList>
            <person name="Bertin P.N."/>
            <person name="Heinrich-Salmeron A."/>
            <person name="Pelletier E."/>
            <person name="Goulhen-Chollet F."/>
            <person name="Arsene-Ploetze F."/>
            <person name="Gallien S."/>
            <person name="Calteau A."/>
            <person name="Vallenet D."/>
            <person name="Casiot C."/>
            <person name="Chane-Woon-Ming B."/>
            <person name="Giloteaux L."/>
            <person name="Barakat M."/>
            <person name="Bonnefoy V."/>
            <person name="Bruneel O."/>
            <person name="Chandler M."/>
            <person name="Cleiss J."/>
            <person name="Duran R."/>
            <person name="Elbaz-Poulichet F."/>
            <person name="Fonknechten N."/>
            <person name="Lauga B."/>
            <person name="Mornico D."/>
            <person name="Ortet P."/>
            <person name="Schaeffer C."/>
            <person name="Siguier P."/>
            <person name="Alexander Thil Smith A."/>
            <person name="Van Dorsselaer A."/>
            <person name="Weissenbach J."/>
            <person name="Medigue C."/>
            <person name="Le Paslier D."/>
        </authorList>
    </citation>
    <scope>NUCLEOTIDE SEQUENCE</scope>
</reference>
<name>E6QAZ2_9ZZZZ</name>
<accession>E6QAZ2</accession>
<comment type="caution">
    <text evidence="1">The sequence shown here is derived from an EMBL/GenBank/DDBJ whole genome shotgun (WGS) entry which is preliminary data.</text>
</comment>
<protein>
    <submittedName>
        <fullName evidence="1">Uncharacterized protein</fullName>
    </submittedName>
</protein>
<evidence type="ECO:0000313" key="1">
    <source>
        <dbReference type="EMBL" id="CBI04368.1"/>
    </source>
</evidence>
<dbReference type="EMBL" id="CABP01000060">
    <property type="protein sequence ID" value="CBI04368.1"/>
    <property type="molecule type" value="Genomic_DNA"/>
</dbReference>
<proteinExistence type="predicted"/>